<evidence type="ECO:0000313" key="2">
    <source>
        <dbReference type="EMBL" id="KAL0956310.1"/>
    </source>
</evidence>
<feature type="region of interest" description="Disordered" evidence="1">
    <location>
        <begin position="351"/>
        <end position="381"/>
    </location>
</feature>
<feature type="region of interest" description="Disordered" evidence="1">
    <location>
        <begin position="675"/>
        <end position="716"/>
    </location>
</feature>
<feature type="compositionally biased region" description="Basic residues" evidence="1">
    <location>
        <begin position="266"/>
        <end position="279"/>
    </location>
</feature>
<dbReference type="EMBL" id="JASNQZ010000006">
    <property type="protein sequence ID" value="KAL0956310.1"/>
    <property type="molecule type" value="Genomic_DNA"/>
</dbReference>
<dbReference type="CDD" id="cd22584">
    <property type="entry name" value="Rcat_RBR_unk"/>
    <property type="match status" value="1"/>
</dbReference>
<feature type="compositionally biased region" description="Basic and acidic residues" evidence="1">
    <location>
        <begin position="99"/>
        <end position="108"/>
    </location>
</feature>
<feature type="region of interest" description="Disordered" evidence="1">
    <location>
        <begin position="633"/>
        <end position="662"/>
    </location>
</feature>
<evidence type="ECO:0000256" key="1">
    <source>
        <dbReference type="SAM" id="MobiDB-lite"/>
    </source>
</evidence>
<name>A0ABR3JLH1_9AGAR</name>
<keyword evidence="3" id="KW-1185">Reference proteome</keyword>
<feature type="compositionally biased region" description="Basic residues" evidence="1">
    <location>
        <begin position="689"/>
        <end position="700"/>
    </location>
</feature>
<dbReference type="Gene3D" id="1.20.120.1750">
    <property type="match status" value="1"/>
</dbReference>
<proteinExistence type="predicted"/>
<protein>
    <recommendedName>
        <fullName evidence="4">IBR domain-containing protein</fullName>
    </recommendedName>
</protein>
<feature type="compositionally biased region" description="Low complexity" evidence="1">
    <location>
        <begin position="572"/>
        <end position="581"/>
    </location>
</feature>
<feature type="compositionally biased region" description="Pro residues" evidence="1">
    <location>
        <begin position="582"/>
        <end position="594"/>
    </location>
</feature>
<evidence type="ECO:0000313" key="3">
    <source>
        <dbReference type="Proteomes" id="UP001556367"/>
    </source>
</evidence>
<dbReference type="Proteomes" id="UP001556367">
    <property type="component" value="Unassembled WGS sequence"/>
</dbReference>
<comment type="caution">
    <text evidence="2">The sequence shown here is derived from an EMBL/GenBank/DDBJ whole genome shotgun (WGS) entry which is preliminary data.</text>
</comment>
<organism evidence="2 3">
    <name type="scientific">Hohenbuehelia grisea</name>
    <dbReference type="NCBI Taxonomy" id="104357"/>
    <lineage>
        <taxon>Eukaryota</taxon>
        <taxon>Fungi</taxon>
        <taxon>Dikarya</taxon>
        <taxon>Basidiomycota</taxon>
        <taxon>Agaricomycotina</taxon>
        <taxon>Agaricomycetes</taxon>
        <taxon>Agaricomycetidae</taxon>
        <taxon>Agaricales</taxon>
        <taxon>Pleurotineae</taxon>
        <taxon>Pleurotaceae</taxon>
        <taxon>Hohenbuehelia</taxon>
    </lineage>
</organism>
<accession>A0ABR3JLH1</accession>
<evidence type="ECO:0008006" key="4">
    <source>
        <dbReference type="Google" id="ProtNLM"/>
    </source>
</evidence>
<gene>
    <name evidence="2" type="ORF">HGRIS_002466</name>
</gene>
<dbReference type="PANTHER" id="PTHR11685">
    <property type="entry name" value="RBR FAMILY RING FINGER AND IBR DOMAIN-CONTAINING"/>
    <property type="match status" value="1"/>
</dbReference>
<feature type="region of interest" description="Disordered" evidence="1">
    <location>
        <begin position="552"/>
        <end position="600"/>
    </location>
</feature>
<reference evidence="3" key="1">
    <citation type="submission" date="2024-06" db="EMBL/GenBank/DDBJ databases">
        <title>Multi-omics analyses provide insights into the biosynthesis of the anticancer antibiotic pleurotin in Hohenbuehelia grisea.</title>
        <authorList>
            <person name="Weaver J.A."/>
            <person name="Alberti F."/>
        </authorList>
    </citation>
    <scope>NUCLEOTIDE SEQUENCE [LARGE SCALE GENOMIC DNA]</scope>
    <source>
        <strain evidence="3">T-177</strain>
    </source>
</reference>
<feature type="region of interest" description="Disordered" evidence="1">
    <location>
        <begin position="99"/>
        <end position="124"/>
    </location>
</feature>
<sequence>MSLVDVGSPHTRLSNNGMPHERYVNIDDLPDIDAESEADLQAAAQTIIVEADMLMARRAGKQRAGAPDTDGVIAARMQAEEGQRALQVGQDKAFARQFAEEDEHRGEDWANPPYYGPRQRQTKGQAETTNFYRYYAPPEESSSPSILGTIFTIASNLLSSPPPRMTGTRVRRWEAGYQRRQRAQALGDGSHQQSSISRQFSTSSDEISLRDDRTAPSMHLNGDSIFPPSQRAHAKPSSLQPLAGGGNSAVNDTVHYTDMSTDGLSSKRKRAVQKPRKPQKPTPADLATLALCHKAGWRRCPGCAQMVERAGGCPRLTCRCGTAWCYRCGGKIGWLRGCHCLSPTEDAGTAENGNTVQGNGGGGDSHGYASPGTISEKEPRMPGALPWDSDTDEGFGPTLEGTTDEVTEADLVVLHGIEPQQYGSGSDWDEIDGFWDENAGLAEEGETDEGPDLPLDPDSPPLQHDYLLTPGALHTYYPGPAEPSPLIQFPIPQPSASPPTISFPIPELESHSAAPVFPVPQTNALAFAAPEILFPPDETLQARDSVVINVDPRSPLHETPRNSTLLDSSSQTVRPPLRVTTSPPPLVTTPPLRPRTPNILDNVDDQEVMDRVRRSARARAIIESPVATEAEKVKARASMSMDETIGAGGNASGGRRKSGRRNATMAASAFVETGLHEAGGGEAKEGVQKKGKGRKGKKGLNKLEEAPPENQAVAPNSDVDTAVAAAEEHDDFQPVFPLPTRATPERMPSEEWARAALLKQACNHEGRWKKAAGGRCTQCDEDIDIVHDGLNDSDAPRSGGAWACEDCQAMMCSQCKGL</sequence>
<feature type="region of interest" description="Disordered" evidence="1">
    <location>
        <begin position="178"/>
        <end position="283"/>
    </location>
</feature>
<dbReference type="SUPFAM" id="SSF57850">
    <property type="entry name" value="RING/U-box"/>
    <property type="match status" value="1"/>
</dbReference>
<dbReference type="InterPro" id="IPR031127">
    <property type="entry name" value="E3_UB_ligase_RBR"/>
</dbReference>
<feature type="compositionally biased region" description="Polar residues" evidence="1">
    <location>
        <begin position="561"/>
        <end position="571"/>
    </location>
</feature>
<feature type="compositionally biased region" description="Low complexity" evidence="1">
    <location>
        <begin position="192"/>
        <end position="204"/>
    </location>
</feature>